<keyword evidence="8" id="KW-0460">Magnesium</keyword>
<dbReference type="GO" id="GO:0005524">
    <property type="term" value="F:ATP binding"/>
    <property type="evidence" value="ECO:0007669"/>
    <property type="project" value="UniProtKB-KW"/>
</dbReference>
<keyword evidence="10" id="KW-0744">Spermatogenesis</keyword>
<evidence type="ECO:0000313" key="13">
    <source>
        <dbReference type="Proteomes" id="UP001558652"/>
    </source>
</evidence>
<evidence type="ECO:0000256" key="5">
    <source>
        <dbReference type="ARBA" id="ARBA00022741"/>
    </source>
</evidence>
<dbReference type="Pfam" id="PF00069">
    <property type="entry name" value="Pkinase"/>
    <property type="match status" value="2"/>
</dbReference>
<dbReference type="AlphaFoldDB" id="A0ABD0Y5Q0"/>
<dbReference type="FunFam" id="1.10.510.10:FF:000571">
    <property type="entry name" value="Maternal embryonic leucine zipper kinase"/>
    <property type="match status" value="1"/>
</dbReference>
<dbReference type="GO" id="GO:0004674">
    <property type="term" value="F:protein serine/threonine kinase activity"/>
    <property type="evidence" value="ECO:0007669"/>
    <property type="project" value="UniProtKB-ARBA"/>
</dbReference>
<proteinExistence type="predicted"/>
<evidence type="ECO:0000256" key="2">
    <source>
        <dbReference type="ARBA" id="ARBA00022473"/>
    </source>
</evidence>
<gene>
    <name evidence="12" type="ORF">AAG570_003037</name>
</gene>
<reference evidence="12 13" key="1">
    <citation type="submission" date="2024-07" db="EMBL/GenBank/DDBJ databases">
        <title>Chromosome-level genome assembly of the water stick insect Ranatra chinensis (Heteroptera: Nepidae).</title>
        <authorList>
            <person name="Liu X."/>
        </authorList>
    </citation>
    <scope>NUCLEOTIDE SEQUENCE [LARGE SCALE GENOMIC DNA]</scope>
    <source>
        <strain evidence="12">Cailab_2021Rc</strain>
        <tissue evidence="12">Muscle</tissue>
    </source>
</reference>
<evidence type="ECO:0000256" key="1">
    <source>
        <dbReference type="ARBA" id="ARBA00001946"/>
    </source>
</evidence>
<dbReference type="SUPFAM" id="SSF56112">
    <property type="entry name" value="Protein kinase-like (PK-like)"/>
    <property type="match status" value="2"/>
</dbReference>
<dbReference type="PANTHER" id="PTHR24346:SF102">
    <property type="entry name" value="TESTIS-SPECIFIC SERINE_THREONINE-PROTEIN KINASE 1"/>
    <property type="match status" value="1"/>
</dbReference>
<dbReference type="GO" id="GO:0007283">
    <property type="term" value="P:spermatogenesis"/>
    <property type="evidence" value="ECO:0007669"/>
    <property type="project" value="UniProtKB-KW"/>
</dbReference>
<comment type="cofactor">
    <cofactor evidence="1">
        <name>Mg(2+)</name>
        <dbReference type="ChEBI" id="CHEBI:18420"/>
    </cofactor>
</comment>
<dbReference type="Proteomes" id="UP001558652">
    <property type="component" value="Unassembled WGS sequence"/>
</dbReference>
<dbReference type="PROSITE" id="PS00108">
    <property type="entry name" value="PROTEIN_KINASE_ST"/>
    <property type="match status" value="2"/>
</dbReference>
<evidence type="ECO:0000256" key="7">
    <source>
        <dbReference type="ARBA" id="ARBA00022840"/>
    </source>
</evidence>
<name>A0ABD0Y5Q0_9HEMI</name>
<keyword evidence="13" id="KW-1185">Reference proteome</keyword>
<feature type="domain" description="Protein kinase" evidence="11">
    <location>
        <begin position="1"/>
        <end position="233"/>
    </location>
</feature>
<keyword evidence="7" id="KW-0067">ATP-binding</keyword>
<dbReference type="SMART" id="SM00220">
    <property type="entry name" value="S_TKc"/>
    <property type="match status" value="2"/>
</dbReference>
<evidence type="ECO:0000256" key="3">
    <source>
        <dbReference type="ARBA" id="ARBA00022553"/>
    </source>
</evidence>
<evidence type="ECO:0000256" key="9">
    <source>
        <dbReference type="ARBA" id="ARBA00022843"/>
    </source>
</evidence>
<dbReference type="PANTHER" id="PTHR24346">
    <property type="entry name" value="MAP/MICROTUBULE AFFINITY-REGULATING KINASE"/>
    <property type="match status" value="1"/>
</dbReference>
<dbReference type="Gene3D" id="1.10.510.10">
    <property type="entry name" value="Transferase(Phosphotransferase) domain 1"/>
    <property type="match status" value="2"/>
</dbReference>
<dbReference type="GO" id="GO:0030154">
    <property type="term" value="P:cell differentiation"/>
    <property type="evidence" value="ECO:0007669"/>
    <property type="project" value="UniProtKB-KW"/>
</dbReference>
<feature type="domain" description="Protein kinase" evidence="11">
    <location>
        <begin position="274"/>
        <end position="536"/>
    </location>
</feature>
<keyword evidence="2" id="KW-0217">Developmental protein</keyword>
<evidence type="ECO:0000259" key="11">
    <source>
        <dbReference type="PROSITE" id="PS50011"/>
    </source>
</evidence>
<dbReference type="EMBL" id="JBFDAA010000013">
    <property type="protein sequence ID" value="KAL1122710.1"/>
    <property type="molecule type" value="Genomic_DNA"/>
</dbReference>
<accession>A0ABD0Y5Q0</accession>
<keyword evidence="5" id="KW-0547">Nucleotide-binding</keyword>
<evidence type="ECO:0000313" key="12">
    <source>
        <dbReference type="EMBL" id="KAL1122710.1"/>
    </source>
</evidence>
<comment type="caution">
    <text evidence="12">The sequence shown here is derived from an EMBL/GenBank/DDBJ whole genome shotgun (WGS) entry which is preliminary data.</text>
</comment>
<organism evidence="12 13">
    <name type="scientific">Ranatra chinensis</name>
    <dbReference type="NCBI Taxonomy" id="642074"/>
    <lineage>
        <taxon>Eukaryota</taxon>
        <taxon>Metazoa</taxon>
        <taxon>Ecdysozoa</taxon>
        <taxon>Arthropoda</taxon>
        <taxon>Hexapoda</taxon>
        <taxon>Insecta</taxon>
        <taxon>Pterygota</taxon>
        <taxon>Neoptera</taxon>
        <taxon>Paraneoptera</taxon>
        <taxon>Hemiptera</taxon>
        <taxon>Heteroptera</taxon>
        <taxon>Panheteroptera</taxon>
        <taxon>Nepomorpha</taxon>
        <taxon>Nepidae</taxon>
        <taxon>Ranatrinae</taxon>
        <taxon>Ranatra</taxon>
    </lineage>
</organism>
<dbReference type="InterPro" id="IPR008271">
    <property type="entry name" value="Ser/Thr_kinase_AS"/>
</dbReference>
<evidence type="ECO:0000256" key="8">
    <source>
        <dbReference type="ARBA" id="ARBA00022842"/>
    </source>
</evidence>
<protein>
    <recommendedName>
        <fullName evidence="11">Protein kinase domain-containing protein</fullName>
    </recommendedName>
</protein>
<keyword evidence="6" id="KW-0221">Differentiation</keyword>
<evidence type="ECO:0000256" key="4">
    <source>
        <dbReference type="ARBA" id="ARBA00022723"/>
    </source>
</evidence>
<dbReference type="GO" id="GO:0000287">
    <property type="term" value="F:magnesium ion binding"/>
    <property type="evidence" value="ECO:0007669"/>
    <property type="project" value="UniProtKB-ARBA"/>
</dbReference>
<dbReference type="PROSITE" id="PS50011">
    <property type="entry name" value="PROTEIN_KINASE_DOM"/>
    <property type="match status" value="2"/>
</dbReference>
<evidence type="ECO:0000256" key="6">
    <source>
        <dbReference type="ARBA" id="ARBA00022782"/>
    </source>
</evidence>
<keyword evidence="9" id="KW-0832">Ubl conjugation</keyword>
<evidence type="ECO:0000256" key="10">
    <source>
        <dbReference type="ARBA" id="ARBA00022871"/>
    </source>
</evidence>
<sequence>MMACKVVDTKRMPKGLYEKFLSREMDILTKMRHPNIVHLYRIFRRKYKIFMFMRFAELGNLCDLLTLRGALKEKYARVWSRQLISGLTYLHAIGVVHRDLKCENVLISNNRRVKIADFGFSKFLEKEGDLCSTYCGSLGYSAPEVLEGKPYDGKCADAWSLGVVIYAMLNRSLPFDTTNPKKLKLDQMNKAYRFRNSKRMDISDEAVALVAGLLEPDPEARATIAEAASSNWMAMIPDMTQQTPLEKAAMEAHSALKTELRLHSLKRYVVPLLGETLEVSSEGLYAKVYYGLFVKSSSEDQFACKVINMRKAPKEFVSKFLPRELDILSKLCHPHIIHVNSIIQRNTKYLIFMRFAEKGDLLEYILANGEIDEHQCRLWFRQLALAIEYLHAVDISHRDIKCENILITNNMNIKLTDFGFARFTVDANRRPVTSNTYCGSFAYAPPEILMGRPYQPKPTDIWSMGVVLYVMLNKCMPFPNTNIKQLVKEQTKRAWTFRSKVQEVVSDEVRLLTARAIEPDVRKRVTIQQVLEDPWFDLEVGLKIKDRREQDALEVAIRLKDKIIPVGKRSKITTSRTKQITLLREEISDFTHNRLVYCVY</sequence>
<dbReference type="InterPro" id="IPR011009">
    <property type="entry name" value="Kinase-like_dom_sf"/>
</dbReference>
<dbReference type="InterPro" id="IPR000719">
    <property type="entry name" value="Prot_kinase_dom"/>
</dbReference>
<keyword evidence="4" id="KW-0479">Metal-binding</keyword>
<keyword evidence="3" id="KW-0597">Phosphoprotein</keyword>
<dbReference type="FunFam" id="1.10.510.10:FF:000658">
    <property type="entry name" value="Protein CBG12184"/>
    <property type="match status" value="1"/>
</dbReference>